<dbReference type="InterPro" id="IPR018627">
    <property type="entry name" value="ELP6"/>
</dbReference>
<evidence type="ECO:0000256" key="1">
    <source>
        <dbReference type="ARBA" id="ARBA00005043"/>
    </source>
</evidence>
<dbReference type="EMBL" id="KV407463">
    <property type="protein sequence ID" value="KZF20473.1"/>
    <property type="molecule type" value="Genomic_DNA"/>
</dbReference>
<dbReference type="AlphaFoldDB" id="A0A165AHB2"/>
<proteinExistence type="inferred from homology"/>
<dbReference type="OrthoDB" id="9995306at2759"/>
<accession>A0A165AHB2</accession>
<feature type="compositionally biased region" description="Low complexity" evidence="3">
    <location>
        <begin position="206"/>
        <end position="226"/>
    </location>
</feature>
<dbReference type="PANTHER" id="PTHR16184:SF6">
    <property type="entry name" value="ELONGATOR COMPLEX PROTEIN 6"/>
    <property type="match status" value="1"/>
</dbReference>
<dbReference type="GeneID" id="28898393"/>
<dbReference type="Proteomes" id="UP000076632">
    <property type="component" value="Unassembled WGS sequence"/>
</dbReference>
<feature type="compositionally biased region" description="Low complexity" evidence="3">
    <location>
        <begin position="139"/>
        <end position="161"/>
    </location>
</feature>
<organism evidence="4 5">
    <name type="scientific">Xylona heveae (strain CBS 132557 / TC161)</name>
    <dbReference type="NCBI Taxonomy" id="1328760"/>
    <lineage>
        <taxon>Eukaryota</taxon>
        <taxon>Fungi</taxon>
        <taxon>Dikarya</taxon>
        <taxon>Ascomycota</taxon>
        <taxon>Pezizomycotina</taxon>
        <taxon>Xylonomycetes</taxon>
        <taxon>Xylonales</taxon>
        <taxon>Xylonaceae</taxon>
        <taxon>Xylona</taxon>
    </lineage>
</organism>
<dbReference type="GO" id="GO:0002098">
    <property type="term" value="P:tRNA wobble uridine modification"/>
    <property type="evidence" value="ECO:0007669"/>
    <property type="project" value="InterPro"/>
</dbReference>
<gene>
    <name evidence="4" type="ORF">L228DRAFT_250173</name>
</gene>
<evidence type="ECO:0000256" key="3">
    <source>
        <dbReference type="SAM" id="MobiDB-lite"/>
    </source>
</evidence>
<evidence type="ECO:0008006" key="6">
    <source>
        <dbReference type="Google" id="ProtNLM"/>
    </source>
</evidence>
<name>A0A165AHB2_XYLHT</name>
<dbReference type="Gene3D" id="3.40.50.300">
    <property type="entry name" value="P-loop containing nucleotide triphosphate hydrolases"/>
    <property type="match status" value="2"/>
</dbReference>
<comment type="pathway">
    <text evidence="1">tRNA modification; 5-methoxycarbonylmethyl-2-thiouridine-tRNA biosynthesis.</text>
</comment>
<feature type="compositionally biased region" description="Low complexity" evidence="3">
    <location>
        <begin position="107"/>
        <end position="128"/>
    </location>
</feature>
<evidence type="ECO:0000313" key="5">
    <source>
        <dbReference type="Proteomes" id="UP000076632"/>
    </source>
</evidence>
<keyword evidence="5" id="KW-1185">Reference proteome</keyword>
<dbReference type="CDD" id="cd19495">
    <property type="entry name" value="Elp6"/>
    <property type="match status" value="1"/>
</dbReference>
<dbReference type="InParanoid" id="A0A165AHB2"/>
<feature type="region of interest" description="Disordered" evidence="3">
    <location>
        <begin position="107"/>
        <end position="161"/>
    </location>
</feature>
<dbReference type="RefSeq" id="XP_018186028.1">
    <property type="nucleotide sequence ID" value="XM_018333256.1"/>
</dbReference>
<dbReference type="UniPathway" id="UPA00988"/>
<evidence type="ECO:0000256" key="2">
    <source>
        <dbReference type="ARBA" id="ARBA00008837"/>
    </source>
</evidence>
<feature type="compositionally biased region" description="Low complexity" evidence="3">
    <location>
        <begin position="184"/>
        <end position="195"/>
    </location>
</feature>
<reference evidence="4 5" key="1">
    <citation type="journal article" date="2016" name="Fungal Biol.">
        <title>The genome of Xylona heveae provides a window into fungal endophytism.</title>
        <authorList>
            <person name="Gazis R."/>
            <person name="Kuo A."/>
            <person name="Riley R."/>
            <person name="LaButti K."/>
            <person name="Lipzen A."/>
            <person name="Lin J."/>
            <person name="Amirebrahimi M."/>
            <person name="Hesse C.N."/>
            <person name="Spatafora J.W."/>
            <person name="Henrissat B."/>
            <person name="Hainaut M."/>
            <person name="Grigoriev I.V."/>
            <person name="Hibbett D.S."/>
        </authorList>
    </citation>
    <scope>NUCLEOTIDE SEQUENCE [LARGE SCALE GENOMIC DNA]</scope>
    <source>
        <strain evidence="4 5">TC161</strain>
    </source>
</reference>
<dbReference type="GO" id="GO:0033588">
    <property type="term" value="C:elongator holoenzyme complex"/>
    <property type="evidence" value="ECO:0007669"/>
    <property type="project" value="InterPro"/>
</dbReference>
<comment type="similarity">
    <text evidence="2">Belongs to the ELP6 family.</text>
</comment>
<dbReference type="PANTHER" id="PTHR16184">
    <property type="entry name" value="ELONGATOR COMPLEX PROTEIN 6"/>
    <property type="match status" value="1"/>
</dbReference>
<feature type="region of interest" description="Disordered" evidence="3">
    <location>
        <begin position="182"/>
        <end position="241"/>
    </location>
</feature>
<protein>
    <recommendedName>
        <fullName evidence="6">Elongator complex protein 6</fullName>
    </recommendedName>
</protein>
<dbReference type="InterPro" id="IPR027417">
    <property type="entry name" value="P-loop_NTPase"/>
</dbReference>
<evidence type="ECO:0000313" key="4">
    <source>
        <dbReference type="EMBL" id="KZF20473.1"/>
    </source>
</evidence>
<dbReference type="OMA" id="LYFIQRD"/>
<sequence>MSSRTIPPLLEPYTRLPPSTSLTLLTSVLSASTNWLVLRYLYAALASAGQQQDEASAESDVAVVLVSFLRDGEFWREGARRMGLDLRRLAVQGRFAFVDGLTELFAPPASQSPSASPSYPIRPARGPGAVPPRGPLGVQAPGGAPISAASAPTAASIPQTTVLDSPKLESVGESIKVQIRRLRTATQGQAQTQTQSPASVGSGLNGPRSAASSARAPPAAAPFGAAPAGGGAGSGRPSVSGSQQERKVLLIVDQPDVLLATTGVNATDMVNWVFGLREQVHSTTITLAADAPLVQSPTTPLEQAHASFLLSLAHQARLTVSLRLLDTGTAKDVSGVMQFTRGADELDDKTEDEHLEDKELLYFIAADGAAKVFERGT</sequence>